<dbReference type="InterPro" id="IPR008936">
    <property type="entry name" value="Rho_GTPase_activation_prot"/>
</dbReference>
<name>A0A6A5HP23_CAERE</name>
<dbReference type="PANTHER" id="PTHR45876">
    <property type="entry name" value="FI04035P"/>
    <property type="match status" value="1"/>
</dbReference>
<protein>
    <recommendedName>
        <fullName evidence="10">tRNA-t(6)A37 methylthiotransferase</fullName>
    </recommendedName>
</protein>
<dbReference type="SFLD" id="SFLDS00029">
    <property type="entry name" value="Radical_SAM"/>
    <property type="match status" value="1"/>
</dbReference>
<dbReference type="InterPro" id="IPR007197">
    <property type="entry name" value="rSAM"/>
</dbReference>
<dbReference type="EMBL" id="WUAV01000001">
    <property type="protein sequence ID" value="KAF1769409.1"/>
    <property type="molecule type" value="Genomic_DNA"/>
</dbReference>
<dbReference type="Gene3D" id="3.80.30.20">
    <property type="entry name" value="tm_1862 like domain"/>
    <property type="match status" value="1"/>
</dbReference>
<dbReference type="SMART" id="SM00139">
    <property type="entry name" value="MyTH4"/>
    <property type="match status" value="1"/>
</dbReference>
<dbReference type="SMART" id="SM00456">
    <property type="entry name" value="WW"/>
    <property type="match status" value="2"/>
</dbReference>
<feature type="region of interest" description="Disordered" evidence="2">
    <location>
        <begin position="197"/>
        <end position="287"/>
    </location>
</feature>
<evidence type="ECO:0000313" key="8">
    <source>
        <dbReference type="EMBL" id="KAF1769409.1"/>
    </source>
</evidence>
<dbReference type="CTD" id="9810976"/>
<evidence type="ECO:0000259" key="4">
    <source>
        <dbReference type="PROSITE" id="PS50238"/>
    </source>
</evidence>
<organism evidence="8 9">
    <name type="scientific">Caenorhabditis remanei</name>
    <name type="common">Caenorhabditis vulgaris</name>
    <dbReference type="NCBI Taxonomy" id="31234"/>
    <lineage>
        <taxon>Eukaryota</taxon>
        <taxon>Metazoa</taxon>
        <taxon>Ecdysozoa</taxon>
        <taxon>Nematoda</taxon>
        <taxon>Chromadorea</taxon>
        <taxon>Rhabditida</taxon>
        <taxon>Rhabditina</taxon>
        <taxon>Rhabditomorpha</taxon>
        <taxon>Rhabditoidea</taxon>
        <taxon>Rhabditidae</taxon>
        <taxon>Peloderinae</taxon>
        <taxon>Caenorhabditis</taxon>
    </lineage>
</organism>
<dbReference type="InterPro" id="IPR000857">
    <property type="entry name" value="MyTH4_dom"/>
</dbReference>
<dbReference type="Pfam" id="PF00784">
    <property type="entry name" value="MyTH4"/>
    <property type="match status" value="1"/>
</dbReference>
<dbReference type="RefSeq" id="XP_003111372.2">
    <property type="nucleotide sequence ID" value="XM_003111324.2"/>
</dbReference>
<evidence type="ECO:0000259" key="3">
    <source>
        <dbReference type="PROSITE" id="PS50020"/>
    </source>
</evidence>
<evidence type="ECO:0000313" key="9">
    <source>
        <dbReference type="Proteomes" id="UP000483820"/>
    </source>
</evidence>
<dbReference type="GO" id="GO:0035596">
    <property type="term" value="F:methylthiotransferase activity"/>
    <property type="evidence" value="ECO:0007669"/>
    <property type="project" value="InterPro"/>
</dbReference>
<dbReference type="CDD" id="cd04389">
    <property type="entry name" value="RhoGAP_KIAA1688"/>
    <property type="match status" value="1"/>
</dbReference>
<dbReference type="FunFam" id="2.20.70.10:FF:000022">
    <property type="entry name" value="Rho GTPase activating protein 39"/>
    <property type="match status" value="1"/>
</dbReference>
<feature type="region of interest" description="Disordered" evidence="2">
    <location>
        <begin position="1"/>
        <end position="26"/>
    </location>
</feature>
<dbReference type="PANTHER" id="PTHR45876:SF8">
    <property type="entry name" value="FI04035P"/>
    <property type="match status" value="1"/>
</dbReference>
<evidence type="ECO:0000256" key="1">
    <source>
        <dbReference type="ARBA" id="ARBA00001966"/>
    </source>
</evidence>
<accession>A0A6A5HP23</accession>
<dbReference type="Proteomes" id="UP000483820">
    <property type="component" value="Chromosome I"/>
</dbReference>
<dbReference type="PROSITE" id="PS01278">
    <property type="entry name" value="MTTASE_RADICAL"/>
    <property type="match status" value="1"/>
</dbReference>
<dbReference type="InterPro" id="IPR038185">
    <property type="entry name" value="MyTH4_dom_sf"/>
</dbReference>
<dbReference type="InterPro" id="IPR000198">
    <property type="entry name" value="RhoGAP_dom"/>
</dbReference>
<evidence type="ECO:0000259" key="7">
    <source>
        <dbReference type="PROSITE" id="PS51918"/>
    </source>
</evidence>
<comment type="cofactor">
    <cofactor evidence="1">
        <name>[4Fe-4S] cluster</name>
        <dbReference type="ChEBI" id="CHEBI:49883"/>
    </cofactor>
</comment>
<dbReference type="PROSITE" id="PS51016">
    <property type="entry name" value="MYTH4"/>
    <property type="match status" value="1"/>
</dbReference>
<dbReference type="PROSITE" id="PS50020">
    <property type="entry name" value="WW_DOMAIN_2"/>
    <property type="match status" value="1"/>
</dbReference>
<dbReference type="InterPro" id="IPR020612">
    <property type="entry name" value="Methylthiotransferase_CS"/>
</dbReference>
<dbReference type="FunFam" id="3.40.50.12160:FF:000023">
    <property type="entry name" value="Protein CBG15101"/>
    <property type="match status" value="1"/>
</dbReference>
<feature type="domain" description="Radical SAM core" evidence="7">
    <location>
        <begin position="803"/>
        <end position="944"/>
    </location>
</feature>
<proteinExistence type="predicted"/>
<dbReference type="SUPFAM" id="SSF102114">
    <property type="entry name" value="Radical SAM enzymes"/>
    <property type="match status" value="1"/>
</dbReference>
<feature type="domain" description="MTTase N-terminal" evidence="6">
    <location>
        <begin position="673"/>
        <end position="781"/>
    </location>
</feature>
<dbReference type="InterPro" id="IPR023404">
    <property type="entry name" value="rSAM_horseshoe"/>
</dbReference>
<dbReference type="SUPFAM" id="SSF48350">
    <property type="entry name" value="GTPase activation domain, GAP"/>
    <property type="match status" value="1"/>
</dbReference>
<dbReference type="GO" id="GO:0007165">
    <property type="term" value="P:signal transduction"/>
    <property type="evidence" value="ECO:0007669"/>
    <property type="project" value="InterPro"/>
</dbReference>
<dbReference type="GO" id="GO:0005856">
    <property type="term" value="C:cytoskeleton"/>
    <property type="evidence" value="ECO:0007669"/>
    <property type="project" value="InterPro"/>
</dbReference>
<evidence type="ECO:0000259" key="5">
    <source>
        <dbReference type="PROSITE" id="PS51016"/>
    </source>
</evidence>
<dbReference type="FunFam" id="1.25.40.530:FF:000021">
    <property type="entry name" value="Protein CBG15100"/>
    <property type="match status" value="1"/>
</dbReference>
<dbReference type="Gene3D" id="3.40.50.12160">
    <property type="entry name" value="Methylthiotransferase, N-terminal domain"/>
    <property type="match status" value="1"/>
</dbReference>
<feature type="compositionally biased region" description="Low complexity" evidence="2">
    <location>
        <begin position="222"/>
        <end position="249"/>
    </location>
</feature>
<dbReference type="PROSITE" id="PS51449">
    <property type="entry name" value="MTTASE_N"/>
    <property type="match status" value="1"/>
</dbReference>
<dbReference type="InterPro" id="IPR058240">
    <property type="entry name" value="rSAM_sf"/>
</dbReference>
<reference evidence="8 9" key="1">
    <citation type="submission" date="2019-12" db="EMBL/GenBank/DDBJ databases">
        <title>Chromosome-level assembly of the Caenorhabditis remanei genome.</title>
        <authorList>
            <person name="Teterina A.A."/>
            <person name="Willis J.H."/>
            <person name="Phillips P.C."/>
        </authorList>
    </citation>
    <scope>NUCLEOTIDE SEQUENCE [LARGE SCALE GENOMIC DNA]</scope>
    <source>
        <strain evidence="8 9">PX506</strain>
        <tissue evidence="8">Whole organism</tissue>
    </source>
</reference>
<dbReference type="Gene3D" id="1.25.40.530">
    <property type="entry name" value="MyTH4 domain"/>
    <property type="match status" value="1"/>
</dbReference>
<feature type="domain" description="WW" evidence="3">
    <location>
        <begin position="77"/>
        <end position="104"/>
    </location>
</feature>
<dbReference type="KEGG" id="crq:GCK72_001226"/>
<evidence type="ECO:0000259" key="6">
    <source>
        <dbReference type="PROSITE" id="PS51449"/>
    </source>
</evidence>
<dbReference type="PROSITE" id="PS50238">
    <property type="entry name" value="RHOGAP"/>
    <property type="match status" value="1"/>
</dbReference>
<dbReference type="InterPro" id="IPR036020">
    <property type="entry name" value="WW_dom_sf"/>
</dbReference>
<feature type="domain" description="MyTH4" evidence="5">
    <location>
        <begin position="271"/>
        <end position="427"/>
    </location>
</feature>
<evidence type="ECO:0000256" key="2">
    <source>
        <dbReference type="SAM" id="MobiDB-lite"/>
    </source>
</evidence>
<sequence length="944" mass="104981">MSINDGETVEIAPRPPSNNAEFYENGSTGSRAANVEWVEIVEPQSRQTMYANLVTGQCAWEPPTGANVKTTHQNQWWELFDSKTGRYYYYNASSSVTKWQKPTGTDIDIIPLAKLQTLKENTEGGASAKIRRTCETQTSPSVRRVANKVVTGPVFAQNISPETGVVTFRSNSQNSQNTLNGMQSSFEWMSLDEELSERAASEYGANPPSTRNGPPYGAFPTAASASSTLSHAPSSDSIPARSSRSASPPVTGRKSLFSSVTSTKSKNKNGWSKDAPKNSLTQPDNKQLRKETTALFKLIQSYMGDRKSKTSPEQVALSFCELAVKKPEIADEAIALLMQQLSDNEKPDSLRRGWELLTIVLAFIFPTETISEKLNEFLNKHLDPIFDLPEVSTSYFSQQCIKRLSKVIARLKPTLSTIQETKIHIFRPPLFSASLEELMQMQSEKFPELKLPWLLTTLIELLYQSGGRRTEGLFRVAGDPEQLATARGQLDGWLAPKMHDANVPAGLLKLWLRQLPVPLILPNLYQRALVASDTPAEAIRLVDLLPEINRLVLVRVIALLQDLSREEVVAKTKMDTSNLAMVIAPNILRCESEDPRVIFENTRREMSFLKVLIINYDTTFIQNGYKMDIEDIVGRGPVGSRDAAEIKIRTRKQLPKEKEDVPNVDSMVPGVGQKVWVRTWGCSHNTSDSEYMAGLLQQAGYDVLKEGEAADVWVLNSCTVKTPSEQQANNLVVQGQEQGKKIIMAGCVSQAAPSEPWLQNVSIVGVKQIDRIVEVVEETLKGNKVRLLTRNRPDALLSLPKMRKNELIEVLSISTGCLNNCTYCKTKMARGDLVSYPLEDLVEQARAAFHDEGVKELWLTSEDLGAWGRDINLVLPDLLNALVKVIPDGSMMRLGMTNPPYILDHLETMSFPKDEFSLSMDCIRLGDSYGEPFRLLGTTHDGIA</sequence>
<dbReference type="InterPro" id="IPR001202">
    <property type="entry name" value="WW_dom"/>
</dbReference>
<dbReference type="PROSITE" id="PS51918">
    <property type="entry name" value="RADICAL_SAM"/>
    <property type="match status" value="1"/>
</dbReference>
<dbReference type="FunFam" id="1.10.555.10:FF:000045">
    <property type="entry name" value="RhoGAP domain containing protein"/>
    <property type="match status" value="1"/>
</dbReference>
<dbReference type="Pfam" id="PF04055">
    <property type="entry name" value="Radical_SAM"/>
    <property type="match status" value="1"/>
</dbReference>
<feature type="domain" description="Rho-GAP" evidence="4">
    <location>
        <begin position="433"/>
        <end position="620"/>
    </location>
</feature>
<dbReference type="Gene3D" id="2.20.70.10">
    <property type="match status" value="1"/>
</dbReference>
<evidence type="ECO:0008006" key="10">
    <source>
        <dbReference type="Google" id="ProtNLM"/>
    </source>
</evidence>
<dbReference type="GO" id="GO:0051539">
    <property type="term" value="F:4 iron, 4 sulfur cluster binding"/>
    <property type="evidence" value="ECO:0007669"/>
    <property type="project" value="UniProtKB-KW"/>
</dbReference>
<gene>
    <name evidence="8" type="ORF">GCK72_001226</name>
</gene>
<dbReference type="Gene3D" id="1.10.555.10">
    <property type="entry name" value="Rho GTPase activation protein"/>
    <property type="match status" value="1"/>
</dbReference>
<dbReference type="GO" id="GO:0005737">
    <property type="term" value="C:cytoplasm"/>
    <property type="evidence" value="ECO:0007669"/>
    <property type="project" value="TreeGrafter"/>
</dbReference>
<dbReference type="GeneID" id="9810976"/>
<dbReference type="InterPro" id="IPR038135">
    <property type="entry name" value="Methylthiotransferase_N_sf"/>
</dbReference>
<comment type="caution">
    <text evidence="8">The sequence shown here is derived from an EMBL/GenBank/DDBJ whole genome shotgun (WGS) entry which is preliminary data.</text>
</comment>
<dbReference type="Pfam" id="PF00919">
    <property type="entry name" value="UPF0004"/>
    <property type="match status" value="1"/>
</dbReference>
<dbReference type="CDD" id="cd00201">
    <property type="entry name" value="WW"/>
    <property type="match status" value="1"/>
</dbReference>
<dbReference type="GO" id="GO:0046872">
    <property type="term" value="F:metal ion binding"/>
    <property type="evidence" value="ECO:0007669"/>
    <property type="project" value="UniProtKB-KW"/>
</dbReference>
<dbReference type="Pfam" id="PF00620">
    <property type="entry name" value="RhoGAP"/>
    <property type="match status" value="1"/>
</dbReference>
<dbReference type="SMART" id="SM00324">
    <property type="entry name" value="RhoGAP"/>
    <property type="match status" value="1"/>
</dbReference>
<dbReference type="AlphaFoldDB" id="A0A6A5HP23"/>
<dbReference type="InterPro" id="IPR013848">
    <property type="entry name" value="Methylthiotransferase_N"/>
</dbReference>
<dbReference type="GO" id="GO:0005096">
    <property type="term" value="F:GTPase activator activity"/>
    <property type="evidence" value="ECO:0007669"/>
    <property type="project" value="TreeGrafter"/>
</dbReference>
<dbReference type="SUPFAM" id="SSF51045">
    <property type="entry name" value="WW domain"/>
    <property type="match status" value="1"/>
</dbReference>
<feature type="compositionally biased region" description="Polar residues" evidence="2">
    <location>
        <begin position="17"/>
        <end position="26"/>
    </location>
</feature>